<proteinExistence type="predicted"/>
<sequence>MAAELIGDPGPPEDAEIPAGAEVFWRAFDELHGSRPLAPMGGAGAIPWAAIDAWARRHAIEGADFDALQTVVAALDREWMAWDREQAARRRDQS</sequence>
<name>A0A6J5MCJ4_9CAUD</name>
<dbReference type="InterPro" id="IPR056919">
    <property type="entry name" value="Phage_TAC_18"/>
</dbReference>
<dbReference type="Pfam" id="PF23812">
    <property type="entry name" value="Phage_TAC_18"/>
    <property type="match status" value="1"/>
</dbReference>
<gene>
    <name evidence="1" type="ORF">UFOVP452_33</name>
</gene>
<dbReference type="EMBL" id="LR796413">
    <property type="protein sequence ID" value="CAB4142716.1"/>
    <property type="molecule type" value="Genomic_DNA"/>
</dbReference>
<protein>
    <recommendedName>
        <fullName evidence="2">Tail assembly chaperone</fullName>
    </recommendedName>
</protein>
<accession>A0A6J5MCJ4</accession>
<reference evidence="1" key="1">
    <citation type="submission" date="2020-04" db="EMBL/GenBank/DDBJ databases">
        <authorList>
            <person name="Chiriac C."/>
            <person name="Salcher M."/>
            <person name="Ghai R."/>
            <person name="Kavagutti S V."/>
        </authorList>
    </citation>
    <scope>NUCLEOTIDE SEQUENCE</scope>
</reference>
<organism evidence="1">
    <name type="scientific">uncultured Caudovirales phage</name>
    <dbReference type="NCBI Taxonomy" id="2100421"/>
    <lineage>
        <taxon>Viruses</taxon>
        <taxon>Duplodnaviria</taxon>
        <taxon>Heunggongvirae</taxon>
        <taxon>Uroviricota</taxon>
        <taxon>Caudoviricetes</taxon>
        <taxon>Peduoviridae</taxon>
        <taxon>Maltschvirus</taxon>
        <taxon>Maltschvirus maltsch</taxon>
    </lineage>
</organism>
<evidence type="ECO:0000313" key="1">
    <source>
        <dbReference type="EMBL" id="CAB4142716.1"/>
    </source>
</evidence>
<evidence type="ECO:0008006" key="2">
    <source>
        <dbReference type="Google" id="ProtNLM"/>
    </source>
</evidence>